<feature type="coiled-coil region" evidence="1">
    <location>
        <begin position="10"/>
        <end position="44"/>
    </location>
</feature>
<organism evidence="2 3">
    <name type="scientific">Mytilus coruscus</name>
    <name type="common">Sea mussel</name>
    <dbReference type="NCBI Taxonomy" id="42192"/>
    <lineage>
        <taxon>Eukaryota</taxon>
        <taxon>Metazoa</taxon>
        <taxon>Spiralia</taxon>
        <taxon>Lophotrochozoa</taxon>
        <taxon>Mollusca</taxon>
        <taxon>Bivalvia</taxon>
        <taxon>Autobranchia</taxon>
        <taxon>Pteriomorphia</taxon>
        <taxon>Mytilida</taxon>
        <taxon>Mytiloidea</taxon>
        <taxon>Mytilidae</taxon>
        <taxon>Mytilinae</taxon>
        <taxon>Mytilus</taxon>
    </lineage>
</organism>
<dbReference type="Proteomes" id="UP000507470">
    <property type="component" value="Unassembled WGS sequence"/>
</dbReference>
<dbReference type="AlphaFoldDB" id="A0A6J8A0I0"/>
<accession>A0A6J8A0I0</accession>
<gene>
    <name evidence="2" type="ORF">MCOR_1741</name>
</gene>
<evidence type="ECO:0000313" key="2">
    <source>
        <dbReference type="EMBL" id="CAC5358519.1"/>
    </source>
</evidence>
<evidence type="ECO:0000256" key="1">
    <source>
        <dbReference type="SAM" id="Coils"/>
    </source>
</evidence>
<keyword evidence="1" id="KW-0175">Coiled coil</keyword>
<evidence type="ECO:0000313" key="3">
    <source>
        <dbReference type="Proteomes" id="UP000507470"/>
    </source>
</evidence>
<sequence>MIYRLGTNMLQCLHSTISDHHKEIDELNNKMSALEKKVNNNIASSSSLNTMECLDKTARLMKTHVKLYVKDAIKTQLPDIHCFDLYEEIKKRNPTLWNLIYVLTSNEEEEKIWRQSYFSWNKHYMTEDRQQKCRLFPRLYIASCIFHANSSHCVQPLHLLASDILDKYSNSSSDLLTINSRLGAGISKDTLKRFITNRVMQLNRDNVISTESFALAAFDNLDKNQSYALVGSGKDKSMKINCIFEAYSETCDRLGSVYFTRAISDASGQPLKSTKSNALKVIKSTYEAAFLSSLPVIDDSVQSNVILEGMFLINTIPLSSHRTFSDYAEFLLNRWIVKSHIQVKAREIHVVFDHPNRNGTSPKDIERSRRIHDFVSEKTYNTVSSHVLLPNNWRNFLNVRDHKRKLVNYLSYQFITLSLQRFQNHECVVVTAGGFDDVNLDKALSSLGDVDGSIVECCHLNSNHEEGDTRVWLHAIQSKSQRIIIYSPDTDTFFVGLPCIDSIDDKTVYLQLKNACFDHQFVDMRMFALQMSNDMCLKGLSTSVDFLQMVYISSGCDFVSFFHGYGKKTFFDIFRQNADFISSDLSICDEDNIQGLCAFFRLYSMCIFLKAQDSVSTSKFSKGNV</sequence>
<reference evidence="2 3" key="1">
    <citation type="submission" date="2020-06" db="EMBL/GenBank/DDBJ databases">
        <authorList>
            <person name="Li R."/>
            <person name="Bekaert M."/>
        </authorList>
    </citation>
    <scope>NUCLEOTIDE SEQUENCE [LARGE SCALE GENOMIC DNA]</scope>
    <source>
        <strain evidence="3">wild</strain>
    </source>
</reference>
<name>A0A6J8A0I0_MYTCO</name>
<keyword evidence="3" id="KW-1185">Reference proteome</keyword>
<proteinExistence type="predicted"/>
<protein>
    <submittedName>
        <fullName evidence="2">Uncharacterized protein</fullName>
    </submittedName>
</protein>
<dbReference type="EMBL" id="CACVKT020000359">
    <property type="protein sequence ID" value="CAC5358519.1"/>
    <property type="molecule type" value="Genomic_DNA"/>
</dbReference>